<proteinExistence type="predicted"/>
<dbReference type="Proteomes" id="UP000005206">
    <property type="component" value="Chromosome 7"/>
</dbReference>
<dbReference type="RefSeq" id="XP_003039586.1">
    <property type="nucleotide sequence ID" value="XM_003039540.1"/>
</dbReference>
<dbReference type="KEGG" id="nhe:NECHADRAFT_82303"/>
<dbReference type="STRING" id="660122.C7ZQ46"/>
<sequence>MEHSTSPAQEGSEANNTILLPIFNLIIPSRSNSPLQLDACYFESAGLLDESCTQEQSDCGLNWPSDPGFQDYEPPLASPQPIWWQDSPPVLRKSESLEEQLTRALCQHAHKESKGFLPLEKLHELVVEDSVAEALTTYIPGLSLDDARSHAQEICPRSMRAPLQPSFRRMFAILVMIQQPQEILTFIRHNIADHDLPLVRVRHGNKGAHELRRKTQPHKTLECLKGWSPFLVNSFEEYQWKTSARRRRLRRRGWNRPVESICFGSTLFQTTDAPGAYLTSETMPRLKPTFAPSRPQVPQRRNTVPRAD</sequence>
<organism evidence="2 3">
    <name type="scientific">Fusarium vanettenii (strain ATCC MYA-4622 / CBS 123669 / FGSC 9596 / NRRL 45880 / 77-13-4)</name>
    <name type="common">Fusarium solani subsp. pisi</name>
    <dbReference type="NCBI Taxonomy" id="660122"/>
    <lineage>
        <taxon>Eukaryota</taxon>
        <taxon>Fungi</taxon>
        <taxon>Dikarya</taxon>
        <taxon>Ascomycota</taxon>
        <taxon>Pezizomycotina</taxon>
        <taxon>Sordariomycetes</taxon>
        <taxon>Hypocreomycetidae</taxon>
        <taxon>Hypocreales</taxon>
        <taxon>Nectriaceae</taxon>
        <taxon>Fusarium</taxon>
        <taxon>Fusarium solani species complex</taxon>
        <taxon>Fusarium vanettenii</taxon>
    </lineage>
</organism>
<evidence type="ECO:0000256" key="1">
    <source>
        <dbReference type="SAM" id="MobiDB-lite"/>
    </source>
</evidence>
<gene>
    <name evidence="2" type="ORF">NECHADRAFT_82303</name>
</gene>
<dbReference type="AlphaFoldDB" id="C7ZQ46"/>
<dbReference type="GeneID" id="9667095"/>
<feature type="region of interest" description="Disordered" evidence="1">
    <location>
        <begin position="284"/>
        <end position="308"/>
    </location>
</feature>
<protein>
    <submittedName>
        <fullName evidence="2">Uncharacterized protein</fullName>
    </submittedName>
</protein>
<keyword evidence="3" id="KW-1185">Reference proteome</keyword>
<evidence type="ECO:0000313" key="2">
    <source>
        <dbReference type="EMBL" id="EEU33873.1"/>
    </source>
</evidence>
<accession>C7ZQ46</accession>
<reference evidence="2 3" key="1">
    <citation type="journal article" date="2009" name="PLoS Genet.">
        <title>The genome of Nectria haematococca: contribution of supernumerary chromosomes to gene expansion.</title>
        <authorList>
            <person name="Coleman J.J."/>
            <person name="Rounsley S.D."/>
            <person name="Rodriguez-Carres M."/>
            <person name="Kuo A."/>
            <person name="Wasmann C.C."/>
            <person name="Grimwood J."/>
            <person name="Schmutz J."/>
            <person name="Taga M."/>
            <person name="White G.J."/>
            <person name="Zhou S."/>
            <person name="Schwartz D.C."/>
            <person name="Freitag M."/>
            <person name="Ma L.J."/>
            <person name="Danchin E.G."/>
            <person name="Henrissat B."/>
            <person name="Coutinho P.M."/>
            <person name="Nelson D.R."/>
            <person name="Straney D."/>
            <person name="Napoli C.A."/>
            <person name="Barker B.M."/>
            <person name="Gribskov M."/>
            <person name="Rep M."/>
            <person name="Kroken S."/>
            <person name="Molnar I."/>
            <person name="Rensing C."/>
            <person name="Kennell J.C."/>
            <person name="Zamora J."/>
            <person name="Farman M.L."/>
            <person name="Selker E.U."/>
            <person name="Salamov A."/>
            <person name="Shapiro H."/>
            <person name="Pangilinan J."/>
            <person name="Lindquist E."/>
            <person name="Lamers C."/>
            <person name="Grigoriev I.V."/>
            <person name="Geiser D.M."/>
            <person name="Covert S.F."/>
            <person name="Temporini E."/>
            <person name="Vanetten H.D."/>
        </authorList>
    </citation>
    <scope>NUCLEOTIDE SEQUENCE [LARGE SCALE GENOMIC DNA]</scope>
    <source>
        <strain evidence="3">ATCC MYA-4622 / CBS 123669 / FGSC 9596 / NRRL 45880 / 77-13-4</strain>
    </source>
</reference>
<dbReference type="EMBL" id="GG698982">
    <property type="protein sequence ID" value="EEU33873.1"/>
    <property type="molecule type" value="Genomic_DNA"/>
</dbReference>
<evidence type="ECO:0000313" key="3">
    <source>
        <dbReference type="Proteomes" id="UP000005206"/>
    </source>
</evidence>
<dbReference type="HOGENOM" id="CLU_903412_0_0_1"/>
<dbReference type="VEuPathDB" id="FungiDB:NECHADRAFT_82303"/>
<name>C7ZQ46_FUSV7</name>
<dbReference type="OrthoDB" id="4062651at2759"/>
<dbReference type="InParanoid" id="C7ZQ46"/>